<organism evidence="1 2">
    <name type="scientific">Boletus edulis BED1</name>
    <dbReference type="NCBI Taxonomy" id="1328754"/>
    <lineage>
        <taxon>Eukaryota</taxon>
        <taxon>Fungi</taxon>
        <taxon>Dikarya</taxon>
        <taxon>Basidiomycota</taxon>
        <taxon>Agaricomycotina</taxon>
        <taxon>Agaricomycetes</taxon>
        <taxon>Agaricomycetidae</taxon>
        <taxon>Boletales</taxon>
        <taxon>Boletineae</taxon>
        <taxon>Boletaceae</taxon>
        <taxon>Boletoideae</taxon>
        <taxon>Boletus</taxon>
    </lineage>
</organism>
<protein>
    <submittedName>
        <fullName evidence="1">Uncharacterized protein</fullName>
    </submittedName>
</protein>
<dbReference type="Proteomes" id="UP001194468">
    <property type="component" value="Unassembled WGS sequence"/>
</dbReference>
<reference evidence="1" key="2">
    <citation type="journal article" date="2020" name="Nat. Commun.">
        <title>Large-scale genome sequencing of mycorrhizal fungi provides insights into the early evolution of symbiotic traits.</title>
        <authorList>
            <person name="Miyauchi S."/>
            <person name="Kiss E."/>
            <person name="Kuo A."/>
            <person name="Drula E."/>
            <person name="Kohler A."/>
            <person name="Sanchez-Garcia M."/>
            <person name="Morin E."/>
            <person name="Andreopoulos B."/>
            <person name="Barry K.W."/>
            <person name="Bonito G."/>
            <person name="Buee M."/>
            <person name="Carver A."/>
            <person name="Chen C."/>
            <person name="Cichocki N."/>
            <person name="Clum A."/>
            <person name="Culley D."/>
            <person name="Crous P.W."/>
            <person name="Fauchery L."/>
            <person name="Girlanda M."/>
            <person name="Hayes R.D."/>
            <person name="Keri Z."/>
            <person name="LaButti K."/>
            <person name="Lipzen A."/>
            <person name="Lombard V."/>
            <person name="Magnuson J."/>
            <person name="Maillard F."/>
            <person name="Murat C."/>
            <person name="Nolan M."/>
            <person name="Ohm R.A."/>
            <person name="Pangilinan J."/>
            <person name="Pereira M.F."/>
            <person name="Perotto S."/>
            <person name="Peter M."/>
            <person name="Pfister S."/>
            <person name="Riley R."/>
            <person name="Sitrit Y."/>
            <person name="Stielow J.B."/>
            <person name="Szollosi G."/>
            <person name="Zifcakova L."/>
            <person name="Stursova M."/>
            <person name="Spatafora J.W."/>
            <person name="Tedersoo L."/>
            <person name="Vaario L.M."/>
            <person name="Yamada A."/>
            <person name="Yan M."/>
            <person name="Wang P."/>
            <person name="Xu J."/>
            <person name="Bruns T."/>
            <person name="Baldrian P."/>
            <person name="Vilgalys R."/>
            <person name="Dunand C."/>
            <person name="Henrissat B."/>
            <person name="Grigoriev I.V."/>
            <person name="Hibbett D."/>
            <person name="Nagy L.G."/>
            <person name="Martin F.M."/>
        </authorList>
    </citation>
    <scope>NUCLEOTIDE SEQUENCE</scope>
    <source>
        <strain evidence="1">BED1</strain>
    </source>
</reference>
<keyword evidence="2" id="KW-1185">Reference proteome</keyword>
<dbReference type="EMBL" id="WHUW01000023">
    <property type="protein sequence ID" value="KAF8435979.1"/>
    <property type="molecule type" value="Genomic_DNA"/>
</dbReference>
<evidence type="ECO:0000313" key="1">
    <source>
        <dbReference type="EMBL" id="KAF8435979.1"/>
    </source>
</evidence>
<gene>
    <name evidence="1" type="ORF">L210DRAFT_198429</name>
</gene>
<comment type="caution">
    <text evidence="1">The sequence shown here is derived from an EMBL/GenBank/DDBJ whole genome shotgun (WGS) entry which is preliminary data.</text>
</comment>
<reference evidence="1" key="1">
    <citation type="submission" date="2019-10" db="EMBL/GenBank/DDBJ databases">
        <authorList>
            <consortium name="DOE Joint Genome Institute"/>
            <person name="Kuo A."/>
            <person name="Miyauchi S."/>
            <person name="Kiss E."/>
            <person name="Drula E."/>
            <person name="Kohler A."/>
            <person name="Sanchez-Garcia M."/>
            <person name="Andreopoulos B."/>
            <person name="Barry K.W."/>
            <person name="Bonito G."/>
            <person name="Buee M."/>
            <person name="Carver A."/>
            <person name="Chen C."/>
            <person name="Cichocki N."/>
            <person name="Clum A."/>
            <person name="Culley D."/>
            <person name="Crous P.W."/>
            <person name="Fauchery L."/>
            <person name="Girlanda M."/>
            <person name="Hayes R."/>
            <person name="Keri Z."/>
            <person name="LaButti K."/>
            <person name="Lipzen A."/>
            <person name="Lombard V."/>
            <person name="Magnuson J."/>
            <person name="Maillard F."/>
            <person name="Morin E."/>
            <person name="Murat C."/>
            <person name="Nolan M."/>
            <person name="Ohm R."/>
            <person name="Pangilinan J."/>
            <person name="Pereira M."/>
            <person name="Perotto S."/>
            <person name="Peter M."/>
            <person name="Riley R."/>
            <person name="Sitrit Y."/>
            <person name="Stielow B."/>
            <person name="Szollosi G."/>
            <person name="Zifcakova L."/>
            <person name="Stursova M."/>
            <person name="Spatafora J.W."/>
            <person name="Tedersoo L."/>
            <person name="Vaario L.-M."/>
            <person name="Yamada A."/>
            <person name="Yan M."/>
            <person name="Wang P."/>
            <person name="Xu J."/>
            <person name="Bruns T."/>
            <person name="Baldrian P."/>
            <person name="Vilgalys R."/>
            <person name="Henrissat B."/>
            <person name="Grigoriev I.V."/>
            <person name="Hibbett D."/>
            <person name="Nagy L.G."/>
            <person name="Martin F.M."/>
        </authorList>
    </citation>
    <scope>NUCLEOTIDE SEQUENCE</scope>
    <source>
        <strain evidence="1">BED1</strain>
    </source>
</reference>
<proteinExistence type="predicted"/>
<name>A0AAD4BP29_BOLED</name>
<sequence length="285" mass="31593">MHFLNHGLPHYFSKVVHHHHPEAHVLYHSSSLHVWPSELVDKADRFVEMIESCSAHTMTPGHDGCPPTVDKGHHHTFLRVTVAPSGDQPEEIIFVERVLKEGKSAPHSVIPIAADAESLPQEVTTSWDGDTLYDQACVILEGSPSAVIHCDNVKVDRMVKFSGCPDRKLSLYELATVLQFISAHGLRAVSIGLDTACETYSKWFSRATLSMLSPVIMRSAFRRMTPDKGPAATEIEITLQRSVDAWLASTFKQYPLDDVASENHVSSVLFQSSRGSCRYHVGEAV</sequence>
<dbReference type="AlphaFoldDB" id="A0AAD4BP29"/>
<accession>A0AAD4BP29</accession>
<evidence type="ECO:0000313" key="2">
    <source>
        <dbReference type="Proteomes" id="UP001194468"/>
    </source>
</evidence>